<evidence type="ECO:0000313" key="2">
    <source>
        <dbReference type="Proteomes" id="UP000590811"/>
    </source>
</evidence>
<dbReference type="AlphaFoldDB" id="A0A839PWC3"/>
<dbReference type="EMBL" id="JACHVT010000006">
    <property type="protein sequence ID" value="MBB2987807.1"/>
    <property type="molecule type" value="Genomic_DNA"/>
</dbReference>
<name>A0A839PWC3_9MICO</name>
<proteinExistence type="predicted"/>
<dbReference type="Proteomes" id="UP000590811">
    <property type="component" value="Unassembled WGS sequence"/>
</dbReference>
<sequence>MPLSHRVTWSSLWPSRLRDEVHSGLTRVGNETLLWFTLLTPDDAPDGRTVGHLRRLNQQMFRDLRLSYGQ</sequence>
<accession>A0A839PWC3</accession>
<organism evidence="1 2">
    <name type="scientific">Terracoccus luteus</name>
    <dbReference type="NCBI Taxonomy" id="53356"/>
    <lineage>
        <taxon>Bacteria</taxon>
        <taxon>Bacillati</taxon>
        <taxon>Actinomycetota</taxon>
        <taxon>Actinomycetes</taxon>
        <taxon>Micrococcales</taxon>
        <taxon>Intrasporangiaceae</taxon>
        <taxon>Terracoccus</taxon>
    </lineage>
</organism>
<protein>
    <submittedName>
        <fullName evidence="1">Uncharacterized protein</fullName>
    </submittedName>
</protein>
<reference evidence="1 2" key="1">
    <citation type="submission" date="2020-08" db="EMBL/GenBank/DDBJ databases">
        <title>Genomic Encyclopedia of Type Strains, Phase IV (KMG-V): Genome sequencing to study the core and pangenomes of soil and plant-associated prokaryotes.</title>
        <authorList>
            <person name="Whitman W."/>
        </authorList>
    </citation>
    <scope>NUCLEOTIDE SEQUENCE [LARGE SCALE GENOMIC DNA]</scope>
    <source>
        <strain evidence="1 2">B3ACCR2</strain>
    </source>
</reference>
<comment type="caution">
    <text evidence="1">The sequence shown here is derived from an EMBL/GenBank/DDBJ whole genome shotgun (WGS) entry which is preliminary data.</text>
</comment>
<gene>
    <name evidence="1" type="ORF">FHW14_002993</name>
</gene>
<evidence type="ECO:0000313" key="1">
    <source>
        <dbReference type="EMBL" id="MBB2987807.1"/>
    </source>
</evidence>